<name>A0A1G2IXR9_9BACT</name>
<gene>
    <name evidence="2" type="ORF">A2358_04360</name>
</gene>
<accession>A0A1G2IXR9</accession>
<keyword evidence="1" id="KW-0472">Membrane</keyword>
<dbReference type="Proteomes" id="UP000178650">
    <property type="component" value="Unassembled WGS sequence"/>
</dbReference>
<protein>
    <submittedName>
        <fullName evidence="2">Uncharacterized protein</fullName>
    </submittedName>
</protein>
<feature type="transmembrane region" description="Helical" evidence="1">
    <location>
        <begin position="20"/>
        <end position="40"/>
    </location>
</feature>
<evidence type="ECO:0000313" key="3">
    <source>
        <dbReference type="Proteomes" id="UP000178650"/>
    </source>
</evidence>
<comment type="caution">
    <text evidence="2">The sequence shown here is derived from an EMBL/GenBank/DDBJ whole genome shotgun (WGS) entry which is preliminary data.</text>
</comment>
<evidence type="ECO:0000256" key="1">
    <source>
        <dbReference type="SAM" id="Phobius"/>
    </source>
</evidence>
<feature type="transmembrane region" description="Helical" evidence="1">
    <location>
        <begin position="228"/>
        <end position="250"/>
    </location>
</feature>
<reference evidence="2 3" key="1">
    <citation type="journal article" date="2016" name="Nat. Commun.">
        <title>Thousands of microbial genomes shed light on interconnected biogeochemical processes in an aquifer system.</title>
        <authorList>
            <person name="Anantharaman K."/>
            <person name="Brown C.T."/>
            <person name="Hug L.A."/>
            <person name="Sharon I."/>
            <person name="Castelle C.J."/>
            <person name="Probst A.J."/>
            <person name="Thomas B.C."/>
            <person name="Singh A."/>
            <person name="Wilkins M.J."/>
            <person name="Karaoz U."/>
            <person name="Brodie E.L."/>
            <person name="Williams K.H."/>
            <person name="Hubbard S.S."/>
            <person name="Banfield J.F."/>
        </authorList>
    </citation>
    <scope>NUCLEOTIDE SEQUENCE [LARGE SCALE GENOMIC DNA]</scope>
</reference>
<proteinExistence type="predicted"/>
<evidence type="ECO:0000313" key="2">
    <source>
        <dbReference type="EMBL" id="OGZ79483.1"/>
    </source>
</evidence>
<keyword evidence="1" id="KW-0812">Transmembrane</keyword>
<dbReference type="EMBL" id="MHPJ01000003">
    <property type="protein sequence ID" value="OGZ79483.1"/>
    <property type="molecule type" value="Genomic_DNA"/>
</dbReference>
<sequence>MDFSVIFQLRTKKFWWMDVISYFVISLLIAAVFCYIIFLIKNNFQRAEIKKETAALETVGTPQQKEYEKEVVSYENKIGDFTILFKNHEFASNVLAFMQIQTMPNIWFKQFSLDEKNNAVQLSGESENMDALSRQVAVFEKNKYIKSVGSLSSSLGDSARVSFNLNLALDQNIFSYLSDMAGVLNPTPAPALPEEKLIQQEQEILADNTVVAELPETINKASKPKFSILIEIILIIMIIAAAAVIIFFAWKRMKKQKINTSVNI</sequence>
<dbReference type="AlphaFoldDB" id="A0A1G2IXR9"/>
<dbReference type="STRING" id="1802223.A2358_04360"/>
<keyword evidence="1" id="KW-1133">Transmembrane helix</keyword>
<organism evidence="2 3">
    <name type="scientific">Candidatus Staskawiczbacteria bacterium RIFOXYB1_FULL_37_44</name>
    <dbReference type="NCBI Taxonomy" id="1802223"/>
    <lineage>
        <taxon>Bacteria</taxon>
        <taxon>Candidatus Staskawicziibacteriota</taxon>
    </lineage>
</organism>